<sequence>MDRYSHYGTVEDDWKFSKPTVIDYHHQPPPSRGPEVWQSSGRVEDTDNFNEKLYKQLQVLSGVITQDQMISQPPARVEQLESKNLEPADSISMWTPEMCTQETTPFPTVQKTGLDGTDDMDISDDENPSQNQTNIPIEDPYPVEKYDSDQGSPVSLRRDIEVTSGAGFYKGLILYIPPFEQLSFTYRGSPAVKMLYASFEFSFGIPVTITTSTRENSPKILDATVHFQNNILATGSGWAPHIEACVRALELLSETCYTIQAKEDFFQRCKLINAEDMKTLNLKSWEAVSKKYPKLIDITKESHIQKTFAVFLENHTSSGMYEDMVCYNLTNKEVNHVKSVVEFFHLTMLPCAVSTNLNKKNTPCVVSIHKYKSAKALLQILLECGGENDNFKIHPPDTFKDFYKLHQNYWDPSQRALNSKTSEESKTTLDDEDLQLLIMKPYENTITELFEKHKTLPKTEKSTEDPLRKAGDDFMKDTLKIDMAHSKKKAPVERMQLLLKYMEQLQEYGSRVLDSGRPEMIKIYHNAIDNLRKDLEDCRKDMEKEQKNKESISNVTGRKIAARSSSQKKSPSRRISPSRRSEKSPVRRRNVVSPKRRPRSRTPVRNDWSRRSPS</sequence>
<name>A0A1B6G7E5_9HEMI</name>
<dbReference type="EMBL" id="GECZ01011516">
    <property type="protein sequence ID" value="JAS58253.1"/>
    <property type="molecule type" value="Transcribed_RNA"/>
</dbReference>
<feature type="compositionally biased region" description="Low complexity" evidence="1">
    <location>
        <begin position="563"/>
        <end position="575"/>
    </location>
</feature>
<feature type="compositionally biased region" description="Polar residues" evidence="1">
    <location>
        <begin position="102"/>
        <end position="111"/>
    </location>
</feature>
<feature type="non-terminal residue" evidence="2">
    <location>
        <position position="614"/>
    </location>
</feature>
<feature type="compositionally biased region" description="Basic and acidic residues" evidence="1">
    <location>
        <begin position="541"/>
        <end position="550"/>
    </location>
</feature>
<evidence type="ECO:0000256" key="1">
    <source>
        <dbReference type="SAM" id="MobiDB-lite"/>
    </source>
</evidence>
<feature type="compositionally biased region" description="Acidic residues" evidence="1">
    <location>
        <begin position="116"/>
        <end position="127"/>
    </location>
</feature>
<feature type="region of interest" description="Disordered" evidence="1">
    <location>
        <begin position="541"/>
        <end position="614"/>
    </location>
</feature>
<evidence type="ECO:0000313" key="2">
    <source>
        <dbReference type="EMBL" id="JAS58253.1"/>
    </source>
</evidence>
<feature type="region of interest" description="Disordered" evidence="1">
    <location>
        <begin position="102"/>
        <end position="153"/>
    </location>
</feature>
<proteinExistence type="predicted"/>
<organism evidence="2">
    <name type="scientific">Cuerna arida</name>
    <dbReference type="NCBI Taxonomy" id="1464854"/>
    <lineage>
        <taxon>Eukaryota</taxon>
        <taxon>Metazoa</taxon>
        <taxon>Ecdysozoa</taxon>
        <taxon>Arthropoda</taxon>
        <taxon>Hexapoda</taxon>
        <taxon>Insecta</taxon>
        <taxon>Pterygota</taxon>
        <taxon>Neoptera</taxon>
        <taxon>Paraneoptera</taxon>
        <taxon>Hemiptera</taxon>
        <taxon>Auchenorrhyncha</taxon>
        <taxon>Membracoidea</taxon>
        <taxon>Cicadellidae</taxon>
        <taxon>Cicadellinae</taxon>
        <taxon>Proconiini</taxon>
        <taxon>Cuerna</taxon>
    </lineage>
</organism>
<accession>A0A1B6G7E5</accession>
<feature type="compositionally biased region" description="Basic residues" evidence="1">
    <location>
        <begin position="586"/>
        <end position="602"/>
    </location>
</feature>
<reference evidence="2" key="1">
    <citation type="submission" date="2015-11" db="EMBL/GenBank/DDBJ databases">
        <title>De novo transcriptome assembly of four potential Pierce s Disease insect vectors from Arizona vineyards.</title>
        <authorList>
            <person name="Tassone E.E."/>
        </authorList>
    </citation>
    <scope>NUCLEOTIDE SEQUENCE</scope>
</reference>
<gene>
    <name evidence="2" type="ORF">g.9664</name>
</gene>
<protein>
    <submittedName>
        <fullName evidence="2">Uncharacterized protein</fullName>
    </submittedName>
</protein>
<dbReference type="AlphaFoldDB" id="A0A1B6G7E5"/>